<dbReference type="KEGG" id="cre:CHLRE_02g141486v5"/>
<accession>A0A2K3E482</accession>
<dbReference type="Proteomes" id="UP000006906">
    <property type="component" value="Chromosome 2"/>
</dbReference>
<name>A0A2K3E482_CHLRE</name>
<evidence type="ECO:0000256" key="1">
    <source>
        <dbReference type="SAM" id="MobiDB-lite"/>
    </source>
</evidence>
<dbReference type="RefSeq" id="XP_042927860.1">
    <property type="nucleotide sequence ID" value="XM_043060091.1"/>
</dbReference>
<feature type="region of interest" description="Disordered" evidence="1">
    <location>
        <begin position="1"/>
        <end position="38"/>
    </location>
</feature>
<sequence>MAIAPPPSGEGASQPADVSELADNNPHATHWWPATTRTREDGSTTVHYISDHNRGLLKTLGLICPARLALFKLRRKV</sequence>
<dbReference type="EMBL" id="CM008963">
    <property type="protein sequence ID" value="PNW87604.1"/>
    <property type="molecule type" value="Genomic_DNA"/>
</dbReference>
<gene>
    <name evidence="2" type="ORF">CHLRE_02g141486v5</name>
</gene>
<protein>
    <submittedName>
        <fullName evidence="2">Uncharacterized protein</fullName>
    </submittedName>
</protein>
<dbReference type="Gramene" id="PNW87604">
    <property type="protein sequence ID" value="PNW87604"/>
    <property type="gene ID" value="CHLRE_02g141486v5"/>
</dbReference>
<dbReference type="AlphaFoldDB" id="A0A2K3E482"/>
<dbReference type="GeneID" id="66052540"/>
<organism evidence="2 3">
    <name type="scientific">Chlamydomonas reinhardtii</name>
    <name type="common">Chlamydomonas smithii</name>
    <dbReference type="NCBI Taxonomy" id="3055"/>
    <lineage>
        <taxon>Eukaryota</taxon>
        <taxon>Viridiplantae</taxon>
        <taxon>Chlorophyta</taxon>
        <taxon>core chlorophytes</taxon>
        <taxon>Chlorophyceae</taxon>
        <taxon>CS clade</taxon>
        <taxon>Chlamydomonadales</taxon>
        <taxon>Chlamydomonadaceae</taxon>
        <taxon>Chlamydomonas</taxon>
    </lineage>
</organism>
<reference evidence="2 3" key="1">
    <citation type="journal article" date="2007" name="Science">
        <title>The Chlamydomonas genome reveals the evolution of key animal and plant functions.</title>
        <authorList>
            <person name="Merchant S.S."/>
            <person name="Prochnik S.E."/>
            <person name="Vallon O."/>
            <person name="Harris E.H."/>
            <person name="Karpowicz S.J."/>
            <person name="Witman G.B."/>
            <person name="Terry A."/>
            <person name="Salamov A."/>
            <person name="Fritz-Laylin L.K."/>
            <person name="Marechal-Drouard L."/>
            <person name="Marshall W.F."/>
            <person name="Qu L.H."/>
            <person name="Nelson D.R."/>
            <person name="Sanderfoot A.A."/>
            <person name="Spalding M.H."/>
            <person name="Kapitonov V.V."/>
            <person name="Ren Q."/>
            <person name="Ferris P."/>
            <person name="Lindquist E."/>
            <person name="Shapiro H."/>
            <person name="Lucas S.M."/>
            <person name="Grimwood J."/>
            <person name="Schmutz J."/>
            <person name="Cardol P."/>
            <person name="Cerutti H."/>
            <person name="Chanfreau G."/>
            <person name="Chen C.L."/>
            <person name="Cognat V."/>
            <person name="Croft M.T."/>
            <person name="Dent R."/>
            <person name="Dutcher S."/>
            <person name="Fernandez E."/>
            <person name="Fukuzawa H."/>
            <person name="Gonzalez-Ballester D."/>
            <person name="Gonzalez-Halphen D."/>
            <person name="Hallmann A."/>
            <person name="Hanikenne M."/>
            <person name="Hippler M."/>
            <person name="Inwood W."/>
            <person name="Jabbari K."/>
            <person name="Kalanon M."/>
            <person name="Kuras R."/>
            <person name="Lefebvre P.A."/>
            <person name="Lemaire S.D."/>
            <person name="Lobanov A.V."/>
            <person name="Lohr M."/>
            <person name="Manuell A."/>
            <person name="Meier I."/>
            <person name="Mets L."/>
            <person name="Mittag M."/>
            <person name="Mittelmeier T."/>
            <person name="Moroney J.V."/>
            <person name="Moseley J."/>
            <person name="Napoli C."/>
            <person name="Nedelcu A.M."/>
            <person name="Niyogi K."/>
            <person name="Novoselov S.V."/>
            <person name="Paulsen I.T."/>
            <person name="Pazour G."/>
            <person name="Purton S."/>
            <person name="Ral J.P."/>
            <person name="Riano-Pachon D.M."/>
            <person name="Riekhof W."/>
            <person name="Rymarquis L."/>
            <person name="Schroda M."/>
            <person name="Stern D."/>
            <person name="Umen J."/>
            <person name="Willows R."/>
            <person name="Wilson N."/>
            <person name="Zimmer S.L."/>
            <person name="Allmer J."/>
            <person name="Balk J."/>
            <person name="Bisova K."/>
            <person name="Chen C.J."/>
            <person name="Elias M."/>
            <person name="Gendler K."/>
            <person name="Hauser C."/>
            <person name="Lamb M.R."/>
            <person name="Ledford H."/>
            <person name="Long J.C."/>
            <person name="Minagawa J."/>
            <person name="Page M.D."/>
            <person name="Pan J."/>
            <person name="Pootakham W."/>
            <person name="Roje S."/>
            <person name="Rose A."/>
            <person name="Stahlberg E."/>
            <person name="Terauchi A.M."/>
            <person name="Yang P."/>
            <person name="Ball S."/>
            <person name="Bowler C."/>
            <person name="Dieckmann C.L."/>
            <person name="Gladyshev V.N."/>
            <person name="Green P."/>
            <person name="Jorgensen R."/>
            <person name="Mayfield S."/>
            <person name="Mueller-Roeber B."/>
            <person name="Rajamani S."/>
            <person name="Sayre R.T."/>
            <person name="Brokstein P."/>
            <person name="Dubchak I."/>
            <person name="Goodstein D."/>
            <person name="Hornick L."/>
            <person name="Huang Y.W."/>
            <person name="Jhaveri J."/>
            <person name="Luo Y."/>
            <person name="Martinez D."/>
            <person name="Ngau W.C."/>
            <person name="Otillar B."/>
            <person name="Poliakov A."/>
            <person name="Porter A."/>
            <person name="Szajkowski L."/>
            <person name="Werner G."/>
            <person name="Zhou K."/>
            <person name="Grigoriev I.V."/>
            <person name="Rokhsar D.S."/>
            <person name="Grossman A.R."/>
        </authorList>
    </citation>
    <scope>NUCLEOTIDE SEQUENCE [LARGE SCALE GENOMIC DNA]</scope>
    <source>
        <strain evidence="3">CC-503</strain>
    </source>
</reference>
<proteinExistence type="predicted"/>
<dbReference type="InParanoid" id="A0A2K3E482"/>
<keyword evidence="3" id="KW-1185">Reference proteome</keyword>
<evidence type="ECO:0000313" key="2">
    <source>
        <dbReference type="EMBL" id="PNW87604.1"/>
    </source>
</evidence>
<evidence type="ECO:0000313" key="3">
    <source>
        <dbReference type="Proteomes" id="UP000006906"/>
    </source>
</evidence>